<keyword evidence="3" id="KW-1185">Reference proteome</keyword>
<evidence type="ECO:0000256" key="1">
    <source>
        <dbReference type="SAM" id="Phobius"/>
    </source>
</evidence>
<accession>Q54HQ4</accession>
<sequence>MSTFADLRSVSGALLGGMGSIGVAALGAYFIYTSEIGSVDFYMGVGFAAFGCLLVSDHYSK</sequence>
<dbReference type="Proteomes" id="UP000002195">
    <property type="component" value="Unassembled WGS sequence"/>
</dbReference>
<dbReference type="VEuPathDB" id="AmoebaDB:DDB_G0289295"/>
<feature type="transmembrane region" description="Helical" evidence="1">
    <location>
        <begin position="12"/>
        <end position="32"/>
    </location>
</feature>
<name>Q54HQ4_DICDI</name>
<keyword evidence="1" id="KW-1133">Transmembrane helix</keyword>
<dbReference type="RefSeq" id="XP_636307.1">
    <property type="nucleotide sequence ID" value="XM_631215.1"/>
</dbReference>
<protein>
    <submittedName>
        <fullName evidence="2">Uncharacterized protein</fullName>
    </submittedName>
</protein>
<keyword evidence="1" id="KW-0812">Transmembrane</keyword>
<dbReference type="EMBL" id="AAFI02000136">
    <property type="protein sequence ID" value="EAL62794.1"/>
    <property type="molecule type" value="Genomic_DNA"/>
</dbReference>
<dbReference type="HOGENOM" id="CLU_2927428_0_0_1"/>
<dbReference type="InParanoid" id="Q54HQ4"/>
<comment type="caution">
    <text evidence="2">The sequence shown here is derived from an EMBL/GenBank/DDBJ whole genome shotgun (WGS) entry which is preliminary data.</text>
</comment>
<gene>
    <name evidence="2" type="ORF">DDB_G0289295</name>
</gene>
<dbReference type="GeneID" id="8627067"/>
<dbReference type="dictyBase" id="DDB_G0289295"/>
<dbReference type="PaxDb" id="44689-DDB0188351"/>
<dbReference type="KEGG" id="ddi:DDB_G0289295"/>
<reference evidence="2 3" key="1">
    <citation type="journal article" date="2005" name="Nature">
        <title>The genome of the social amoeba Dictyostelium discoideum.</title>
        <authorList>
            <consortium name="The Dictyostelium discoideum Sequencing Consortium"/>
            <person name="Eichinger L."/>
            <person name="Pachebat J.A."/>
            <person name="Glockner G."/>
            <person name="Rajandream M.A."/>
            <person name="Sucgang R."/>
            <person name="Berriman M."/>
            <person name="Song J."/>
            <person name="Olsen R."/>
            <person name="Szafranski K."/>
            <person name="Xu Q."/>
            <person name="Tunggal B."/>
            <person name="Kummerfeld S."/>
            <person name="Madera M."/>
            <person name="Konfortov B.A."/>
            <person name="Rivero F."/>
            <person name="Bankier A.T."/>
            <person name="Lehmann R."/>
            <person name="Hamlin N."/>
            <person name="Davies R."/>
            <person name="Gaudet P."/>
            <person name="Fey P."/>
            <person name="Pilcher K."/>
            <person name="Chen G."/>
            <person name="Saunders D."/>
            <person name="Sodergren E."/>
            <person name="Davis P."/>
            <person name="Kerhornou A."/>
            <person name="Nie X."/>
            <person name="Hall N."/>
            <person name="Anjard C."/>
            <person name="Hemphill L."/>
            <person name="Bason N."/>
            <person name="Farbrother P."/>
            <person name="Desany B."/>
            <person name="Just E."/>
            <person name="Morio T."/>
            <person name="Rost R."/>
            <person name="Churcher C."/>
            <person name="Cooper J."/>
            <person name="Haydock S."/>
            <person name="van Driessche N."/>
            <person name="Cronin A."/>
            <person name="Goodhead I."/>
            <person name="Muzny D."/>
            <person name="Mourier T."/>
            <person name="Pain A."/>
            <person name="Lu M."/>
            <person name="Harper D."/>
            <person name="Lindsay R."/>
            <person name="Hauser H."/>
            <person name="James K."/>
            <person name="Quiles M."/>
            <person name="Madan Babu M."/>
            <person name="Saito T."/>
            <person name="Buchrieser C."/>
            <person name="Wardroper A."/>
            <person name="Felder M."/>
            <person name="Thangavelu M."/>
            <person name="Johnson D."/>
            <person name="Knights A."/>
            <person name="Loulseged H."/>
            <person name="Mungall K."/>
            <person name="Oliver K."/>
            <person name="Price C."/>
            <person name="Quail M.A."/>
            <person name="Urushihara H."/>
            <person name="Hernandez J."/>
            <person name="Rabbinowitsch E."/>
            <person name="Steffen D."/>
            <person name="Sanders M."/>
            <person name="Ma J."/>
            <person name="Kohara Y."/>
            <person name="Sharp S."/>
            <person name="Simmonds M."/>
            <person name="Spiegler S."/>
            <person name="Tivey A."/>
            <person name="Sugano S."/>
            <person name="White B."/>
            <person name="Walker D."/>
            <person name="Woodward J."/>
            <person name="Winckler T."/>
            <person name="Tanaka Y."/>
            <person name="Shaulsky G."/>
            <person name="Schleicher M."/>
            <person name="Weinstock G."/>
            <person name="Rosenthal A."/>
            <person name="Cox E.C."/>
            <person name="Chisholm R.L."/>
            <person name="Gibbs R."/>
            <person name="Loomis W.F."/>
            <person name="Platzer M."/>
            <person name="Kay R.R."/>
            <person name="Williams J."/>
            <person name="Dear P.H."/>
            <person name="Noegel A.A."/>
            <person name="Barrell B."/>
            <person name="Kuspa A."/>
        </authorList>
    </citation>
    <scope>NUCLEOTIDE SEQUENCE [LARGE SCALE GENOMIC DNA]</scope>
    <source>
        <strain evidence="2 3">AX4</strain>
    </source>
</reference>
<keyword evidence="1" id="KW-0472">Membrane</keyword>
<proteinExistence type="predicted"/>
<evidence type="ECO:0000313" key="2">
    <source>
        <dbReference type="EMBL" id="EAL62794.1"/>
    </source>
</evidence>
<organism evidence="2 3">
    <name type="scientific">Dictyostelium discoideum</name>
    <name type="common">Social amoeba</name>
    <dbReference type="NCBI Taxonomy" id="44689"/>
    <lineage>
        <taxon>Eukaryota</taxon>
        <taxon>Amoebozoa</taxon>
        <taxon>Evosea</taxon>
        <taxon>Eumycetozoa</taxon>
        <taxon>Dictyostelia</taxon>
        <taxon>Dictyosteliales</taxon>
        <taxon>Dictyosteliaceae</taxon>
        <taxon>Dictyostelium</taxon>
    </lineage>
</organism>
<evidence type="ECO:0000313" key="3">
    <source>
        <dbReference type="Proteomes" id="UP000002195"/>
    </source>
</evidence>
<feature type="transmembrane region" description="Helical" evidence="1">
    <location>
        <begin position="38"/>
        <end position="56"/>
    </location>
</feature>
<dbReference type="AlphaFoldDB" id="Q54HQ4"/>